<evidence type="ECO:0000256" key="3">
    <source>
        <dbReference type="ARBA" id="ARBA00011950"/>
    </source>
</evidence>
<dbReference type="InterPro" id="IPR036563">
    <property type="entry name" value="MoaE_sf"/>
</dbReference>
<keyword evidence="5" id="KW-0808">Transferase</keyword>
<proteinExistence type="inferred from homology"/>
<reference evidence="13 14" key="2">
    <citation type="submission" date="2018-06" db="EMBL/GenBank/DDBJ databases">
        <authorList>
            <person name="Zhirakovskaya E."/>
        </authorList>
    </citation>
    <scope>NUCLEOTIDE SEQUENCE [LARGE SCALE GENOMIC DNA]</scope>
    <source>
        <strain evidence="13 14">FBKL4.011</strain>
    </source>
</reference>
<dbReference type="Proteomes" id="UP000251213">
    <property type="component" value="Unassembled WGS sequence"/>
</dbReference>
<evidence type="ECO:0000256" key="10">
    <source>
        <dbReference type="ARBA" id="ARBA00030781"/>
    </source>
</evidence>
<sequence>MYAIIKEPIDVGKVISSVLDPNCGGICTFMGTIRELTQGKKTLYLEYEAYEEMAEKMLQQIGNEVLEQFDCSHVSIVHRIGRLDIGEVAVVIAVSAPHRQAAFEGCRYAIEKLKEIVPIWKKEFGDDGSYWV</sequence>
<evidence type="ECO:0000256" key="7">
    <source>
        <dbReference type="ARBA" id="ARBA00026066"/>
    </source>
</evidence>
<evidence type="ECO:0000256" key="6">
    <source>
        <dbReference type="ARBA" id="ARBA00023150"/>
    </source>
</evidence>
<evidence type="ECO:0000256" key="12">
    <source>
        <dbReference type="ARBA" id="ARBA00049878"/>
    </source>
</evidence>
<gene>
    <name evidence="13" type="ORF">DL897_03545</name>
</gene>
<dbReference type="EMBL" id="QJKK01000002">
    <property type="protein sequence ID" value="RAL26090.1"/>
    <property type="molecule type" value="Genomic_DNA"/>
</dbReference>
<dbReference type="GO" id="GO:0030366">
    <property type="term" value="F:molybdopterin synthase activity"/>
    <property type="evidence" value="ECO:0007669"/>
    <property type="project" value="UniProtKB-EC"/>
</dbReference>
<evidence type="ECO:0000256" key="2">
    <source>
        <dbReference type="ARBA" id="ARBA00005426"/>
    </source>
</evidence>
<accession>A0A364K7B4</accession>
<evidence type="ECO:0000313" key="14">
    <source>
        <dbReference type="Proteomes" id="UP000251213"/>
    </source>
</evidence>
<dbReference type="AlphaFoldDB" id="A0A364K7B4"/>
<comment type="catalytic activity">
    <reaction evidence="12">
        <text>2 [molybdopterin-synthase sulfur-carrier protein]-C-terminal-Gly-aminoethanethioate + cyclic pyranopterin phosphate + H2O = molybdopterin + 2 [molybdopterin-synthase sulfur-carrier protein]-C-terminal Gly-Gly + 2 H(+)</text>
        <dbReference type="Rhea" id="RHEA:26333"/>
        <dbReference type="Rhea" id="RHEA-COMP:12202"/>
        <dbReference type="Rhea" id="RHEA-COMP:19907"/>
        <dbReference type="ChEBI" id="CHEBI:15377"/>
        <dbReference type="ChEBI" id="CHEBI:15378"/>
        <dbReference type="ChEBI" id="CHEBI:58698"/>
        <dbReference type="ChEBI" id="CHEBI:59648"/>
        <dbReference type="ChEBI" id="CHEBI:90778"/>
        <dbReference type="ChEBI" id="CHEBI:232372"/>
        <dbReference type="EC" id="2.8.1.12"/>
    </reaction>
</comment>
<comment type="caution">
    <text evidence="13">The sequence shown here is derived from an EMBL/GenBank/DDBJ whole genome shotgun (WGS) entry which is preliminary data.</text>
</comment>
<evidence type="ECO:0000313" key="13">
    <source>
        <dbReference type="EMBL" id="RAL26090.1"/>
    </source>
</evidence>
<evidence type="ECO:0000256" key="4">
    <source>
        <dbReference type="ARBA" id="ARBA00013858"/>
    </source>
</evidence>
<keyword evidence="14" id="KW-1185">Reference proteome</keyword>
<dbReference type="OrthoDB" id="9803224at2"/>
<name>A0A364K7B4_9BACL</name>
<keyword evidence="6" id="KW-0501">Molybdenum cofactor biosynthesis</keyword>
<reference evidence="13 14" key="1">
    <citation type="submission" date="2018-06" db="EMBL/GenBank/DDBJ databases">
        <title>Thermoflavimicrobium daqus sp. nov., a thermophilic microbe isolated from Moutai-flavour Daqu.</title>
        <authorList>
            <person name="Wang X."/>
            <person name="Zhou H."/>
        </authorList>
    </citation>
    <scope>NUCLEOTIDE SEQUENCE [LARGE SCALE GENOMIC DNA]</scope>
    <source>
        <strain evidence="13 14">FBKL4.011</strain>
    </source>
</reference>
<evidence type="ECO:0000256" key="1">
    <source>
        <dbReference type="ARBA" id="ARBA00005046"/>
    </source>
</evidence>
<dbReference type="SUPFAM" id="SSF54690">
    <property type="entry name" value="Molybdopterin synthase subunit MoaE"/>
    <property type="match status" value="1"/>
</dbReference>
<dbReference type="FunFam" id="3.90.1170.40:FF:000003">
    <property type="entry name" value="Molybdopterin converting factor subunit 2"/>
    <property type="match status" value="1"/>
</dbReference>
<evidence type="ECO:0000256" key="9">
    <source>
        <dbReference type="ARBA" id="ARBA00030407"/>
    </source>
</evidence>
<evidence type="ECO:0000256" key="8">
    <source>
        <dbReference type="ARBA" id="ARBA00029745"/>
    </source>
</evidence>
<comment type="pathway">
    <text evidence="1">Cofactor biosynthesis; molybdopterin biosynthesis.</text>
</comment>
<dbReference type="EC" id="2.8.1.12" evidence="3"/>
<dbReference type="RefSeq" id="WP_113657775.1">
    <property type="nucleotide sequence ID" value="NZ_KZ845664.1"/>
</dbReference>
<dbReference type="GO" id="GO:0006777">
    <property type="term" value="P:Mo-molybdopterin cofactor biosynthetic process"/>
    <property type="evidence" value="ECO:0007669"/>
    <property type="project" value="UniProtKB-KW"/>
</dbReference>
<evidence type="ECO:0000256" key="5">
    <source>
        <dbReference type="ARBA" id="ARBA00022679"/>
    </source>
</evidence>
<dbReference type="Gene3D" id="3.90.1170.40">
    <property type="entry name" value="Molybdopterin biosynthesis MoaE subunit"/>
    <property type="match status" value="1"/>
</dbReference>
<comment type="similarity">
    <text evidence="2">Belongs to the MoaE family.</text>
</comment>
<dbReference type="Pfam" id="PF02391">
    <property type="entry name" value="MoaE"/>
    <property type="match status" value="1"/>
</dbReference>
<organism evidence="13 14">
    <name type="scientific">Thermoflavimicrobium daqui</name>
    <dbReference type="NCBI Taxonomy" id="2137476"/>
    <lineage>
        <taxon>Bacteria</taxon>
        <taxon>Bacillati</taxon>
        <taxon>Bacillota</taxon>
        <taxon>Bacilli</taxon>
        <taxon>Bacillales</taxon>
        <taxon>Thermoactinomycetaceae</taxon>
        <taxon>Thermoflavimicrobium</taxon>
    </lineage>
</organism>
<protein>
    <recommendedName>
        <fullName evidence="4">Molybdopterin synthase catalytic subunit</fullName>
        <ecNumber evidence="3">2.8.1.12</ecNumber>
    </recommendedName>
    <alternativeName>
        <fullName evidence="10">MPT synthase subunit 2</fullName>
    </alternativeName>
    <alternativeName>
        <fullName evidence="8">Molybdenum cofactor biosynthesis protein E</fullName>
    </alternativeName>
    <alternativeName>
        <fullName evidence="9">Molybdopterin-converting factor large subunit</fullName>
    </alternativeName>
    <alternativeName>
        <fullName evidence="11">Molybdopterin-converting factor subunit 2</fullName>
    </alternativeName>
</protein>
<comment type="subunit">
    <text evidence="7">Heterotetramer of 2 MoaD subunits and 2 MoaE subunits. Also stable as homodimer. The enzyme changes between these two forms during catalysis.</text>
</comment>
<dbReference type="PANTHER" id="PTHR23404">
    <property type="entry name" value="MOLYBDOPTERIN SYNTHASE RELATED"/>
    <property type="match status" value="1"/>
</dbReference>
<dbReference type="InterPro" id="IPR003448">
    <property type="entry name" value="Mopterin_biosynth_MoaE"/>
</dbReference>
<dbReference type="CDD" id="cd00756">
    <property type="entry name" value="MoaE"/>
    <property type="match status" value="1"/>
</dbReference>
<evidence type="ECO:0000256" key="11">
    <source>
        <dbReference type="ARBA" id="ARBA00032474"/>
    </source>
</evidence>